<dbReference type="EMBL" id="KN838921">
    <property type="protein sequence ID" value="KIJ92289.1"/>
    <property type="molecule type" value="Genomic_DNA"/>
</dbReference>
<name>A0A0C9WI42_9AGAR</name>
<dbReference type="OrthoDB" id="9930022at2759"/>
<protein>
    <submittedName>
        <fullName evidence="1">Uncharacterized protein</fullName>
    </submittedName>
</protein>
<keyword evidence="2" id="KW-1185">Reference proteome</keyword>
<dbReference type="PANTHER" id="PTHR45033:SF2">
    <property type="entry name" value="ZINC-TYPE ALCOHOL DEHYDROGENASE-LIKE PROTEIN C1773.06C"/>
    <property type="match status" value="1"/>
</dbReference>
<evidence type="ECO:0000313" key="2">
    <source>
        <dbReference type="Proteomes" id="UP000054477"/>
    </source>
</evidence>
<dbReference type="InterPro" id="IPR036291">
    <property type="entry name" value="NAD(P)-bd_dom_sf"/>
</dbReference>
<reference evidence="2" key="2">
    <citation type="submission" date="2015-01" db="EMBL/GenBank/DDBJ databases">
        <title>Evolutionary Origins and Diversification of the Mycorrhizal Mutualists.</title>
        <authorList>
            <consortium name="DOE Joint Genome Institute"/>
            <consortium name="Mycorrhizal Genomics Consortium"/>
            <person name="Kohler A."/>
            <person name="Kuo A."/>
            <person name="Nagy L.G."/>
            <person name="Floudas D."/>
            <person name="Copeland A."/>
            <person name="Barry K.W."/>
            <person name="Cichocki N."/>
            <person name="Veneault-Fourrey C."/>
            <person name="LaButti K."/>
            <person name="Lindquist E.A."/>
            <person name="Lipzen A."/>
            <person name="Lundell T."/>
            <person name="Morin E."/>
            <person name="Murat C."/>
            <person name="Riley R."/>
            <person name="Ohm R."/>
            <person name="Sun H."/>
            <person name="Tunlid A."/>
            <person name="Henrissat B."/>
            <person name="Grigoriev I.V."/>
            <person name="Hibbett D.S."/>
            <person name="Martin F."/>
        </authorList>
    </citation>
    <scope>NUCLEOTIDE SEQUENCE [LARGE SCALE GENOMIC DNA]</scope>
    <source>
        <strain evidence="2">LaAM-08-1</strain>
    </source>
</reference>
<dbReference type="STRING" id="1095629.A0A0C9WI42"/>
<dbReference type="InterPro" id="IPR052711">
    <property type="entry name" value="Zinc_ADH-like"/>
</dbReference>
<sequence length="210" mass="22985">MRLPSHITCSKKNSLSPSTDGLCQAAKGIYQLPKRWRSTSISSAECRRHGDNDIAVGFLLVLTFVVCQIKGAGVDHIIEVGGKGTLPHSVNAARYGGIVQLIGYLSKDDTDFDLVKLIIGKSIVLWSISVGSVTQFNDMIRAMEANPAVTRPVIHKYFKFADAIKGESQAHTGKVVIRVLRLSWALHGHAETTMEVNSTKLHATLYDTRL</sequence>
<reference evidence="1 2" key="1">
    <citation type="submission" date="2014-04" db="EMBL/GenBank/DDBJ databases">
        <authorList>
            <consortium name="DOE Joint Genome Institute"/>
            <person name="Kuo A."/>
            <person name="Kohler A."/>
            <person name="Nagy L.G."/>
            <person name="Floudas D."/>
            <person name="Copeland A."/>
            <person name="Barry K.W."/>
            <person name="Cichocki N."/>
            <person name="Veneault-Fourrey C."/>
            <person name="LaButti K."/>
            <person name="Lindquist E.A."/>
            <person name="Lipzen A."/>
            <person name="Lundell T."/>
            <person name="Morin E."/>
            <person name="Murat C."/>
            <person name="Sun H."/>
            <person name="Tunlid A."/>
            <person name="Henrissat B."/>
            <person name="Grigoriev I.V."/>
            <person name="Hibbett D.S."/>
            <person name="Martin F."/>
            <person name="Nordberg H.P."/>
            <person name="Cantor M.N."/>
            <person name="Hua S.X."/>
        </authorList>
    </citation>
    <scope>NUCLEOTIDE SEQUENCE [LARGE SCALE GENOMIC DNA]</scope>
    <source>
        <strain evidence="1 2">LaAM-08-1</strain>
    </source>
</reference>
<evidence type="ECO:0000313" key="1">
    <source>
        <dbReference type="EMBL" id="KIJ92289.1"/>
    </source>
</evidence>
<dbReference type="HOGENOM" id="CLU_1310321_0_0_1"/>
<dbReference type="Proteomes" id="UP000054477">
    <property type="component" value="Unassembled WGS sequence"/>
</dbReference>
<dbReference type="SUPFAM" id="SSF51735">
    <property type="entry name" value="NAD(P)-binding Rossmann-fold domains"/>
    <property type="match status" value="1"/>
</dbReference>
<gene>
    <name evidence="1" type="ORF">K443DRAFT_13717</name>
</gene>
<proteinExistence type="predicted"/>
<dbReference type="PANTHER" id="PTHR45033">
    <property type="match status" value="1"/>
</dbReference>
<dbReference type="Gene3D" id="3.90.180.10">
    <property type="entry name" value="Medium-chain alcohol dehydrogenases, catalytic domain"/>
    <property type="match status" value="1"/>
</dbReference>
<accession>A0A0C9WI42</accession>
<organism evidence="1 2">
    <name type="scientific">Laccaria amethystina LaAM-08-1</name>
    <dbReference type="NCBI Taxonomy" id="1095629"/>
    <lineage>
        <taxon>Eukaryota</taxon>
        <taxon>Fungi</taxon>
        <taxon>Dikarya</taxon>
        <taxon>Basidiomycota</taxon>
        <taxon>Agaricomycotina</taxon>
        <taxon>Agaricomycetes</taxon>
        <taxon>Agaricomycetidae</taxon>
        <taxon>Agaricales</taxon>
        <taxon>Agaricineae</taxon>
        <taxon>Hydnangiaceae</taxon>
        <taxon>Laccaria</taxon>
    </lineage>
</organism>
<dbReference type="AlphaFoldDB" id="A0A0C9WI42"/>
<dbReference type="Gene3D" id="3.40.50.720">
    <property type="entry name" value="NAD(P)-binding Rossmann-like Domain"/>
    <property type="match status" value="1"/>
</dbReference>